<feature type="transmembrane region" description="Helical" evidence="1">
    <location>
        <begin position="77"/>
        <end position="100"/>
    </location>
</feature>
<dbReference type="EMBL" id="JADOXO010000262">
    <property type="protein sequence ID" value="KAF9807745.1"/>
    <property type="molecule type" value="Genomic_DNA"/>
</dbReference>
<dbReference type="Proteomes" id="UP000639403">
    <property type="component" value="Unassembled WGS sequence"/>
</dbReference>
<keyword evidence="1" id="KW-0472">Membrane</keyword>
<keyword evidence="1" id="KW-1133">Transmembrane helix</keyword>
<evidence type="ECO:0000313" key="2">
    <source>
        <dbReference type="EMBL" id="KAF9807745.1"/>
    </source>
</evidence>
<protein>
    <submittedName>
        <fullName evidence="2">Uncharacterized protein</fullName>
    </submittedName>
</protein>
<name>A0A8H7TZR8_9APHY</name>
<feature type="transmembrane region" description="Helical" evidence="1">
    <location>
        <begin position="43"/>
        <end position="65"/>
    </location>
</feature>
<comment type="caution">
    <text evidence="2">The sequence shown here is derived from an EMBL/GenBank/DDBJ whole genome shotgun (WGS) entry which is preliminary data.</text>
</comment>
<keyword evidence="1" id="KW-0812">Transmembrane</keyword>
<accession>A0A8H7TZR8</accession>
<feature type="transmembrane region" description="Helical" evidence="1">
    <location>
        <begin position="106"/>
        <end position="125"/>
    </location>
</feature>
<evidence type="ECO:0000313" key="3">
    <source>
        <dbReference type="Proteomes" id="UP000639403"/>
    </source>
</evidence>
<reference evidence="2" key="1">
    <citation type="submission" date="2020-11" db="EMBL/GenBank/DDBJ databases">
        <authorList>
            <person name="Koelle M."/>
            <person name="Horta M.A.C."/>
            <person name="Nowrousian M."/>
            <person name="Ohm R.A."/>
            <person name="Benz P."/>
            <person name="Pilgard A."/>
        </authorList>
    </citation>
    <scope>NUCLEOTIDE SEQUENCE</scope>
    <source>
        <strain evidence="2">FPRL280</strain>
    </source>
</reference>
<evidence type="ECO:0000256" key="1">
    <source>
        <dbReference type="SAM" id="Phobius"/>
    </source>
</evidence>
<sequence length="385" mass="43384">MSSNSISTSEEDALIEQSIDVTYLYASLLVNFVWRRSLTSATALYIALHTVMVCYVTVQLVNPFVPGGCKRTYATAMWLYCLEITLYMIIGIINALRLWAINRQNWIIPGVVLILYCPLIVTIMYETVKTTYTLNSAGCFVYQNMSTMKRMANLAKMKVSIVTLLLRDGKYDYIMHKESSYLKSYAQEPYIGAKYHSAALVLNVTHIALLLTGAFDNGGAFVDVLFLNLRQVYSSDATASETQVQDSSVRFVSRVIGPLGAPLDFGSFETQSEVHRDSEEVEGIHIPEIEEIPRFVPELFADGIEKSQQLVYLGWLRLLQSTDVCIHLAMDTKDKRLTSPDRLPVMSRARQGKRRKLHALFDGATKPLLDVTDNYVARSQQGRNN</sequence>
<proteinExistence type="predicted"/>
<dbReference type="AlphaFoldDB" id="A0A8H7TZR8"/>
<organism evidence="2 3">
    <name type="scientific">Rhodonia placenta</name>
    <dbReference type="NCBI Taxonomy" id="104341"/>
    <lineage>
        <taxon>Eukaryota</taxon>
        <taxon>Fungi</taxon>
        <taxon>Dikarya</taxon>
        <taxon>Basidiomycota</taxon>
        <taxon>Agaricomycotina</taxon>
        <taxon>Agaricomycetes</taxon>
        <taxon>Polyporales</taxon>
        <taxon>Adustoporiaceae</taxon>
        <taxon>Rhodonia</taxon>
    </lineage>
</organism>
<reference evidence="2" key="2">
    <citation type="journal article" name="Front. Microbiol.">
        <title>Degradative Capacity of Two Strains of Rhodonia placenta: From Phenotype to Genotype.</title>
        <authorList>
            <person name="Kolle M."/>
            <person name="Horta M.A.C."/>
            <person name="Nowrousian M."/>
            <person name="Ohm R.A."/>
            <person name="Benz J.P."/>
            <person name="Pilgard A."/>
        </authorList>
    </citation>
    <scope>NUCLEOTIDE SEQUENCE</scope>
    <source>
        <strain evidence="2">FPRL280</strain>
    </source>
</reference>
<gene>
    <name evidence="2" type="ORF">IEO21_08080</name>
</gene>